<keyword evidence="3 6" id="KW-0812">Transmembrane</keyword>
<keyword evidence="4 6" id="KW-1133">Transmembrane helix</keyword>
<evidence type="ECO:0000256" key="4">
    <source>
        <dbReference type="ARBA" id="ARBA00022989"/>
    </source>
</evidence>
<feature type="transmembrane region" description="Helical" evidence="6">
    <location>
        <begin position="406"/>
        <end position="429"/>
    </location>
</feature>
<keyword evidence="2" id="KW-1003">Cell membrane</keyword>
<feature type="transmembrane region" description="Helical" evidence="6">
    <location>
        <begin position="460"/>
        <end position="478"/>
    </location>
</feature>
<evidence type="ECO:0000256" key="1">
    <source>
        <dbReference type="ARBA" id="ARBA00004651"/>
    </source>
</evidence>
<keyword evidence="9" id="KW-1185">Reference proteome</keyword>
<dbReference type="GO" id="GO:0005886">
    <property type="term" value="C:plasma membrane"/>
    <property type="evidence" value="ECO:0007669"/>
    <property type="project" value="UniProtKB-SubCell"/>
</dbReference>
<evidence type="ECO:0000313" key="8">
    <source>
        <dbReference type="EMBL" id="QCT07347.1"/>
    </source>
</evidence>
<dbReference type="OrthoDB" id="9761531at2"/>
<feature type="transmembrane region" description="Helical" evidence="6">
    <location>
        <begin position="362"/>
        <end position="386"/>
    </location>
</feature>
<dbReference type="NCBIfam" id="TIGR00360">
    <property type="entry name" value="ComEC_N-term"/>
    <property type="match status" value="1"/>
</dbReference>
<feature type="transmembrane region" description="Helical" evidence="6">
    <location>
        <begin position="230"/>
        <end position="252"/>
    </location>
</feature>
<sequence>MKRMGALLGITSLVVLSFAYFVGVKFSLILSAIAFVLFVLSFIMKKYRKNYYIKLVLGVVIFSALFFAIFTSFYYKPIVYNNSDEETTVSGIVIDSPYENFGQYYYPVKTTTIGSEEKSVKLTLISKGDIKADLDDTVDFVGTLKNNSTDYYKTKGYYLKATIYDNSNCAVTKATSHSLKYFPYKLREMLVTVINSYMGSDNGGICSAIGFGERNYLTDNVKSDFKKAGMSHLLVVSGMHMSVVSMIFLFIFKKLFRKKFIYCPLTILLVLFYMVLTGLSFSVIRSSIMVILMLLGMMVSRQSDSLNSLGISAFVILLFNPYSAGDVGLLLSFGSTMGIILFSKPIRIFLVEKLKSHKRILIYILDLIAITLSACTFSTPILILFFKRISLVQVFSNLLISPVFELLLVVVMIGGVLGLTGIAVLYSPFLFIADKLATYISWVASTTSKLPFSYISTNKVFVYVFLGMCFAMICLVVLSKNYKRTVPLATLVMIFVLVVGSVSDYIVSYNTPRINVYDTGNGITLSVHCKNKSAILSSGGSVTYDPITGLGDSSNSYDFFGITDNSSKRSIFSSDVLNEFDLKKVLLYHRIDKRNYESTYSYENISEFKKDTTVNIGDIKITYLVRNNSVFIYAKVNDKSILILPPNGDCKYLDKQYRNPNITVTDKSYISNSNLINTNLLILCCTEDSYKNAMKNIAINSNELYTTFNGDFSSKTEVW</sequence>
<evidence type="ECO:0000256" key="3">
    <source>
        <dbReference type="ARBA" id="ARBA00022692"/>
    </source>
</evidence>
<feature type="domain" description="ComEC/Rec2-related protein" evidence="7">
    <location>
        <begin position="211"/>
        <end position="478"/>
    </location>
</feature>
<evidence type="ECO:0000256" key="6">
    <source>
        <dbReference type="SAM" id="Phobius"/>
    </source>
</evidence>
<dbReference type="PANTHER" id="PTHR30619">
    <property type="entry name" value="DNA INTERNALIZATION/COMPETENCE PROTEIN COMEC/REC2"/>
    <property type="match status" value="1"/>
</dbReference>
<dbReference type="Proteomes" id="UP000301475">
    <property type="component" value="Chromosome"/>
</dbReference>
<organism evidence="8 9">
    <name type="scientific">Ruminococcus bovis</name>
    <dbReference type="NCBI Taxonomy" id="2564099"/>
    <lineage>
        <taxon>Bacteria</taxon>
        <taxon>Bacillati</taxon>
        <taxon>Bacillota</taxon>
        <taxon>Clostridia</taxon>
        <taxon>Eubacteriales</taxon>
        <taxon>Oscillospiraceae</taxon>
        <taxon>Ruminococcus</taxon>
    </lineage>
</organism>
<evidence type="ECO:0000313" key="9">
    <source>
        <dbReference type="Proteomes" id="UP000301475"/>
    </source>
</evidence>
<feature type="transmembrane region" description="Helical" evidence="6">
    <location>
        <begin position="27"/>
        <end position="44"/>
    </location>
</feature>
<dbReference type="PANTHER" id="PTHR30619:SF1">
    <property type="entry name" value="RECOMBINATION PROTEIN 2"/>
    <property type="match status" value="1"/>
</dbReference>
<feature type="transmembrane region" description="Helical" evidence="6">
    <location>
        <begin position="51"/>
        <end position="75"/>
    </location>
</feature>
<accession>A0A4P8XWF9</accession>
<reference evidence="8 9" key="1">
    <citation type="submission" date="2019-04" db="EMBL/GenBank/DDBJ databases">
        <authorList>
            <person name="Embree M."/>
            <person name="Gaffney J.R."/>
        </authorList>
    </citation>
    <scope>NUCLEOTIDE SEQUENCE [LARGE SCALE GENOMIC DNA]</scope>
    <source>
        <strain evidence="8 9">JE7A12</strain>
    </source>
</reference>
<dbReference type="KEGG" id="ruj:E5Z56_08245"/>
<feature type="transmembrane region" description="Helical" evidence="6">
    <location>
        <begin position="485"/>
        <end position="507"/>
    </location>
</feature>
<evidence type="ECO:0000256" key="2">
    <source>
        <dbReference type="ARBA" id="ARBA00022475"/>
    </source>
</evidence>
<gene>
    <name evidence="8" type="ORF">E5Z56_08245</name>
</gene>
<protein>
    <submittedName>
        <fullName evidence="8">ComEC/Rec2 family competence protein</fullName>
    </submittedName>
</protein>
<evidence type="ECO:0000259" key="7">
    <source>
        <dbReference type="Pfam" id="PF03772"/>
    </source>
</evidence>
<dbReference type="RefSeq" id="WP_138157378.1">
    <property type="nucleotide sequence ID" value="NZ_CP039381.1"/>
</dbReference>
<evidence type="ECO:0000256" key="5">
    <source>
        <dbReference type="ARBA" id="ARBA00023136"/>
    </source>
</evidence>
<feature type="transmembrane region" description="Helical" evidence="6">
    <location>
        <begin position="306"/>
        <end position="323"/>
    </location>
</feature>
<dbReference type="InterPro" id="IPR052159">
    <property type="entry name" value="Competence_DNA_uptake"/>
</dbReference>
<dbReference type="AlphaFoldDB" id="A0A4P8XWF9"/>
<comment type="subcellular location">
    <subcellularLocation>
        <location evidence="1">Cell membrane</location>
        <topology evidence="1">Multi-pass membrane protein</topology>
    </subcellularLocation>
</comment>
<proteinExistence type="predicted"/>
<feature type="transmembrane region" description="Helical" evidence="6">
    <location>
        <begin position="329"/>
        <end position="350"/>
    </location>
</feature>
<feature type="transmembrane region" description="Helical" evidence="6">
    <location>
        <begin position="259"/>
        <end position="276"/>
    </location>
</feature>
<dbReference type="InterPro" id="IPR004477">
    <property type="entry name" value="ComEC_N"/>
</dbReference>
<keyword evidence="5 6" id="KW-0472">Membrane</keyword>
<name>A0A4P8XWF9_9FIRM</name>
<dbReference type="EMBL" id="CP039381">
    <property type="protein sequence ID" value="QCT07347.1"/>
    <property type="molecule type" value="Genomic_DNA"/>
</dbReference>
<dbReference type="Pfam" id="PF03772">
    <property type="entry name" value="Competence"/>
    <property type="match status" value="1"/>
</dbReference>